<feature type="compositionally biased region" description="Pro residues" evidence="2">
    <location>
        <begin position="2013"/>
        <end position="2024"/>
    </location>
</feature>
<dbReference type="OrthoDB" id="43122at2759"/>
<feature type="compositionally biased region" description="Basic and acidic residues" evidence="2">
    <location>
        <begin position="3770"/>
        <end position="3798"/>
    </location>
</feature>
<feature type="compositionally biased region" description="Basic and acidic residues" evidence="2">
    <location>
        <begin position="3490"/>
        <end position="3508"/>
    </location>
</feature>
<feature type="region of interest" description="Disordered" evidence="2">
    <location>
        <begin position="1492"/>
        <end position="1518"/>
    </location>
</feature>
<sequence length="3960" mass="443339">MNADVRVKENEDGRLHPPGSSSSLSISPAWGGNANNNEFSPPPPHNQPNKILRTYVRSPTQPSPLRRFTRPELPHQRLVQLHDNLNYTNAQTNKYIIDDTNRHQIGYSDSQLSQVFRQQQSFDPNSQQTFGPNTAQLFDPSFQQSYGSNSKHSHYPILHQSFDRNCQQSFTSDGLQSFAINYQQPVEPNSHISFDHNSQQPFAQDSHQPYDPNSQQPFSSTCLQPFTPNLYHSSGSNSSQSCDQILHKSFNQILQQPNSAISYHNSSRLPSCNPNLQQQLSISSAQQLQQRFLVENTSHPLEAEQCSQLLLSADNRLNLTAEHLQNRSPSLQQHPSSQLSFISSVETPTFATISHEQKLSPSTQQQTNKTNSHLQGIGLNPKHQEQKLIHSNAVPKLVPSPNQRTHPTAAPYQCHYRSATLQSDAPQLLPPSPELKAVPHRPRSPHLKNQSHRQPQVRATNNLVHDSNHLLDHQPINDISHSNNQSFLNHSFLDRSYSSDRLNRSSSSTHAPNASSNDSIKRSQITPENSPSQLPQVQTPRREAVATPIFTSADNVKNSFLDTSLTSEPSIQSYNWSDQAYNASRSEVPENKVNAIRSSCMRRPQPVYANAPPKPKRQNVFTDHSSSPDLVSSSQEDRRSTGQASSSNLSGKVFLLNTSSTERRTPDVYGATASSSHEYEEMHDLIEKNTTSKEVRADAQDFDNTHNSSKVSDDFAELDSFKVIESNSRRVVRPQSADILDYQRTRMSYDSGFANDHETQSLSRMRSQSSMGEEIDYWSEENYAQKMRQSSIYHSKNLALSSHGRSASSIGARIPPAGATTPDLYTINHRRTVPELREKLTLFSSNIREDNGARNDVTCKNSSLPTAAEEHNLSQCSNNDALNASCADTSFSGSTSAKLVGDRRDDSLSSSFAQEFEELDDKKLYLREESMKRLLEWKQRMLQSPLTKKNSPRSACPSPAVGAFASARRSKTPDGVTHHRGHGGTHNHTGSDDGVTHHRGHGGTHNHTGSDDGVTHHRGHGGTHNHTGNTNQVREGPGCSSPQCTLRQHVNSHKSHSRNDAGIDGTVGHSCAFAVHCSGSRVPCRPSPVGSKDPACESRDHGARGSLEKTACSSCRRVRDESHAHLHTCKHEDSRDCLKTSTRRRDETRDSSSRRKEKEARRSVSSSRCASYSSDENDHVEDRGSRRKTRRNSRRSSSSEIINVRKTDTSSKPEVSRRPSRKVKVGISSPDYVNFSAMGNSNSQSGDTHKVVPPSLRAEPIFIDNLGNEVKNSCLNSSQETAVYTDNNSSLEREILLLTNSDDLNTDAGALTASGFHDEKFIPVSSSTLLSPSTDCLSPSNDVKFNRCRRSVDDHCAKYSDSGYDTLRPDHNARNDQRDKDINNGSNDSQLIASEETPVKMRDIRPKKALRPETWSPGKFSNTLSVDGGFEPNSSYADGNTSRSMNSNNSPGQNACPAASMSLESPKIVRETQEAAQRTLVQDRIKAFNRMEESELSKGANSRRKSVDDSLLHPPPRLPKCEDVNPADDNSENFVSPLNATFALSQSTVVKAYEAQVKSVQKYGKISDHSLPEEVNDTKSPEDIVFSRLSRNNLRRFLFEEENATKTTSPSAHCNRLLEREGRGQNRVAKVIRDNFETNPKPEKVIVNQTHLPKRKPHSNMHMFSDCGPPSRTEAELLLHGTKERHGPVEMNTNPSPPARREYLPAEPPRTKSTPSNYRVTAEIEEQMYVNNPCALNNVMECRANSEASLGDAPSENAPLPPTNASMTNSACHYPVVPEENYLPMSPPRKPLSGATAPASSSSSLSSKHQLTPEPSTYVPIDAAGEFEEHTYIEMNGDVPKRGQRQLLAPPVQNPATSYQRDSNKFAASQPVESPRYYEIGDQDETQHYEYIYRAASHYESIYMELPGCRPAGILEEKPDPPEVSYDDKYKNSKFAVAPSSNPKKGRSAMTIPSDRSSDADDEASKDLDSIDFPRNKRFSLSDTFRPASYYLNGAEPSSDPEGHDSSDSDLVSPPPIPTSPPPLDELDHDSKVGLDYDNLATPEPPPHLRNALNASRSSRSGKRLVKEEQPTFVPANYIMHESSNFVNPVGPDMSNFSKTPYSEEHFGSQNFDSFILGSEDQYPVSAAYPEIDSRYHEHSRANSNVSFETMPSPAKHNPHLENPAIPRSGSSCKIESHVRSFDSPRNLPNTSNKNQRQVSKPVDGLFEEAPRNIDRVVDRETEIASHYDQQWSGVVYQNFPAMGANNLSVLGDKNINDMTESKDHVTESPDFKHSNTYSKNLPRSEKNVHVRDLSTTSNPSDTSPRSAPYYYSDVIRDSPDSVHPVAVSPRARIGQLNNQRDMDHNKRQDIGRKVNHIGMSSISDQRNLVSELRASAQIFEKNSGHLVTTPETEIVSQLLKRGQTSNFEVDSRNIYSTTLFSKADPITSQYVHRRTRSLEGLMDENNSRSQEPLPSVETESKVYPEKQVQQRCLSVTSHLSYQSNQELAKFHTSYHEKETSRLESNPSRSSIFGDARRAESRTSNDPRRLSPRQQDMGSELNHDMSFLEATEAASNWEDDQEWRNQLRRASLRHTKSLETLDENKRGPILPSELPSFTEQVPPDVTEDRRGTLHKRSQQNMNEYRVDYREGLINPIPKPPGAHETLERTRRGVTYLEGYEWDPMEEKFTKPLDSSASDVNDVNSVNQFLDEGLSSLLDEQATDTVETNHPVQTLTPTSSSQITTYDQKSTIQPKTDGFNDRTEEEISQSQRDERPNILSNNAKRLEDVSRTYANNSTEHQESCESELAREGLATNPDQADVSKLGSNRLEPYENSAYGGKYSTQNCGGSMYEPLTQNQTYQPPLQSSDLQNQAYQRGANIYSSSSHLGYRGVTDNMSPYHQQPPQPPNYQETVNNLYRRLSQEQFTDPGRSYGNGNSLPHSHYSEYNAYSSETSPVHVYGHNKANQNTYMSATALRQSIEGMDRLNKYHNYDIDKDYPPEDIYKTRGDYGTYATGLGHLYRKGNLDLSDPELVYMEQERVHQQHMLMKEEEELKAEERRRKIISDVVRDGTSNGLAGVSAGELLNKTHEELVLLLIQLRRQHSALQEARKQARAERDAHWQYWDAQNANDSLEFTRRVQERRIVDEDREEYELLSPDQADLEGKVLRLYNLEHAIQQESLTIQALQTEKESLERALFALHSSSSQVPATIEEAQRRDRLRLRLERELSQLRSHLALSSGKLEETAAENSRLEHEMMMLRQKIQQTMARNARRDCGDGTSKTRHIESEMLRVQALLEDLQNRRLHLSQQIHKLTMSNSEEKRLYGLHSSSPLSLSSSYHSSTGASRHRSHTTWLETDLDLMITRDIGVDMPDSPLLDPDSMDIYRRGMGYDSESPYMSGMYGRTGLPSSDGEGSRREFSGIRRHTMDSSYSRRLEPDEAMYAVENPMALSSGELRDRAFYGVGYDRNSATNKPDGQEQAGIGGLRLDDSDDADERMKRFYGLLPKEKSLEPKTVRIVKRESTERRKDRTYSSSSGKKLGGDSPLSHVLEDELESDSGEQTSEPELDSESSPVHVPLASSISMTKGLPRHHLSSSYSSGYSSSSQTYLAQQQSSYPPSTISLYQNAPDYQSSSVSSVPITTAVPVTTSALPSYQERTASLPRNYGRDSEWGDRPNKRATQTGATATKTSVASNVSASSSSRPSNLPLKPKSAWKSKVETSPAQSARDQLFGNSPPVSPSKPQSPSSPVFKSAAAQEIIKEIVSEAEKYRRAVPKEKRRHVTISSSRPITMETSRESLEEGARSRDDCDMARALRPRNHPDVVKSTLSTRDLRINETTIDSIFGAPSKIHIPERYVPDEDDAKDVSPEERRRREDKALSIRRMLTESSTSLAADAPQDQPSQWAKGGADSDNGGEFVAKAKERKEREHILAMNQILARQVMEKSRLVAARANKAVENHSSSSDDDSSPVQTLPSRQQRENVLV</sequence>
<feature type="region of interest" description="Disordered" evidence="2">
    <location>
        <begin position="3928"/>
        <end position="3960"/>
    </location>
</feature>
<feature type="compositionally biased region" description="Basic and acidic residues" evidence="2">
    <location>
        <begin position="1"/>
        <end position="15"/>
    </location>
</feature>
<feature type="region of interest" description="Disordered" evidence="2">
    <location>
        <begin position="2774"/>
        <end position="2803"/>
    </location>
</feature>
<feature type="coiled-coil region" evidence="1">
    <location>
        <begin position="3221"/>
        <end position="3295"/>
    </location>
</feature>
<feature type="compositionally biased region" description="Low complexity" evidence="2">
    <location>
        <begin position="625"/>
        <end position="634"/>
    </location>
</feature>
<feature type="compositionally biased region" description="Low complexity" evidence="2">
    <location>
        <begin position="504"/>
        <end position="517"/>
    </location>
</feature>
<organism evidence="4 5">
    <name type="scientific">Hyalella azteca</name>
    <name type="common">Amphipod</name>
    <dbReference type="NCBI Taxonomy" id="294128"/>
    <lineage>
        <taxon>Eukaryota</taxon>
        <taxon>Metazoa</taxon>
        <taxon>Ecdysozoa</taxon>
        <taxon>Arthropoda</taxon>
        <taxon>Crustacea</taxon>
        <taxon>Multicrustacea</taxon>
        <taxon>Malacostraca</taxon>
        <taxon>Eumalacostraca</taxon>
        <taxon>Peracarida</taxon>
        <taxon>Amphipoda</taxon>
        <taxon>Senticaudata</taxon>
        <taxon>Talitrida</taxon>
        <taxon>Talitroidea</taxon>
        <taxon>Hyalellidae</taxon>
        <taxon>Hyalella</taxon>
    </lineage>
</organism>
<evidence type="ECO:0000256" key="2">
    <source>
        <dbReference type="SAM" id="MobiDB-lite"/>
    </source>
</evidence>
<dbReference type="Pfam" id="PF25541">
    <property type="entry name" value="TBCA_PH"/>
    <property type="match status" value="1"/>
</dbReference>
<feature type="compositionally biased region" description="Basic and acidic residues" evidence="2">
    <location>
        <begin position="2778"/>
        <end position="2789"/>
    </location>
</feature>
<dbReference type="GeneID" id="108672400"/>
<feature type="compositionally biased region" description="Basic and acidic residues" evidence="2">
    <location>
        <begin position="1397"/>
        <end position="1406"/>
    </location>
</feature>
<feature type="region of interest" description="Disordered" evidence="2">
    <location>
        <begin position="1935"/>
        <end position="1970"/>
    </location>
</feature>
<feature type="compositionally biased region" description="Low complexity" evidence="2">
    <location>
        <begin position="3662"/>
        <end position="3688"/>
    </location>
</feature>
<feature type="region of interest" description="Disordered" evidence="2">
    <location>
        <begin position="2439"/>
        <end position="2463"/>
    </location>
</feature>
<feature type="region of interest" description="Disordered" evidence="2">
    <location>
        <begin position="2585"/>
        <end position="2611"/>
    </location>
</feature>
<feature type="region of interest" description="Disordered" evidence="2">
    <location>
        <begin position="3490"/>
        <end position="3729"/>
    </location>
</feature>
<accession>A0A979FRZ1</accession>
<feature type="region of interest" description="Disordered" evidence="2">
    <location>
        <begin position="424"/>
        <end position="456"/>
    </location>
</feature>
<feature type="region of interest" description="Disordered" evidence="2">
    <location>
        <begin position="3444"/>
        <end position="3468"/>
    </location>
</feature>
<feature type="compositionally biased region" description="Low complexity" evidence="2">
    <location>
        <begin position="3307"/>
        <end position="3320"/>
    </location>
</feature>
<evidence type="ECO:0000313" key="5">
    <source>
        <dbReference type="RefSeq" id="XP_047738935.1"/>
    </source>
</evidence>
<feature type="compositionally biased region" description="Polar residues" evidence="2">
    <location>
        <begin position="944"/>
        <end position="953"/>
    </location>
</feature>
<feature type="compositionally biased region" description="Polar residues" evidence="2">
    <location>
        <begin position="1432"/>
        <end position="1453"/>
    </location>
</feature>
<feature type="compositionally biased region" description="Polar residues" evidence="2">
    <location>
        <begin position="354"/>
        <end position="374"/>
    </location>
</feature>
<feature type="compositionally biased region" description="Basic and acidic residues" evidence="2">
    <location>
        <begin position="2515"/>
        <end position="2529"/>
    </location>
</feature>
<feature type="compositionally biased region" description="Basic and acidic residues" evidence="2">
    <location>
        <begin position="2261"/>
        <end position="2274"/>
    </location>
</feature>
<feature type="compositionally biased region" description="Polar residues" evidence="2">
    <location>
        <begin position="1383"/>
        <end position="1392"/>
    </location>
</feature>
<feature type="region of interest" description="Disordered" evidence="2">
    <location>
        <begin position="599"/>
        <end position="657"/>
    </location>
</feature>
<feature type="region of interest" description="Disordered" evidence="2">
    <location>
        <begin position="2167"/>
        <end position="2205"/>
    </location>
</feature>
<feature type="compositionally biased region" description="Basic and acidic residues" evidence="2">
    <location>
        <begin position="3830"/>
        <end position="3855"/>
    </location>
</feature>
<feature type="compositionally biased region" description="Basic and acidic residues" evidence="2">
    <location>
        <begin position="1367"/>
        <end position="1382"/>
    </location>
</feature>
<feature type="compositionally biased region" description="Basic residues" evidence="2">
    <location>
        <begin position="1185"/>
        <end position="1194"/>
    </location>
</feature>
<evidence type="ECO:0000256" key="1">
    <source>
        <dbReference type="SAM" id="Coils"/>
    </source>
</evidence>
<feature type="compositionally biased region" description="Low complexity" evidence="2">
    <location>
        <begin position="2049"/>
        <end position="2059"/>
    </location>
</feature>
<keyword evidence="4" id="KW-1185">Reference proteome</keyword>
<feature type="region of interest" description="Disordered" evidence="2">
    <location>
        <begin position="3747"/>
        <end position="3798"/>
    </location>
</feature>
<keyword evidence="1" id="KW-0175">Coiled coil</keyword>
<gene>
    <name evidence="5" type="primary">LOC108672400</name>
</gene>
<feature type="domain" description="Pleckstrin homology" evidence="3">
    <location>
        <begin position="3136"/>
        <end position="3278"/>
    </location>
</feature>
<protein>
    <submittedName>
        <fullName evidence="5">Uncharacterized protein LOC108672400</fullName>
    </submittedName>
</protein>
<feature type="compositionally biased region" description="Polar residues" evidence="2">
    <location>
        <begin position="2294"/>
        <end position="2306"/>
    </location>
</feature>
<feature type="region of interest" description="Disordered" evidence="2">
    <location>
        <begin position="1"/>
        <end position="49"/>
    </location>
</feature>
<feature type="compositionally biased region" description="Basic residues" evidence="2">
    <location>
        <begin position="438"/>
        <end position="451"/>
    </location>
</feature>
<proteinExistence type="predicted"/>
<feature type="compositionally biased region" description="Low complexity" evidence="2">
    <location>
        <begin position="3510"/>
        <end position="3524"/>
    </location>
</feature>
<feature type="compositionally biased region" description="Low complexity" evidence="2">
    <location>
        <begin position="3571"/>
        <end position="3582"/>
    </location>
</feature>
<feature type="compositionally biased region" description="Polar residues" evidence="2">
    <location>
        <begin position="3759"/>
        <end position="3769"/>
    </location>
</feature>
<feature type="compositionally biased region" description="Polar residues" evidence="2">
    <location>
        <begin position="2705"/>
        <end position="2733"/>
    </location>
</feature>
<feature type="compositionally biased region" description="Polar residues" evidence="2">
    <location>
        <begin position="1040"/>
        <end position="1049"/>
    </location>
</feature>
<feature type="compositionally biased region" description="Acidic residues" evidence="2">
    <location>
        <begin position="3529"/>
        <end position="3546"/>
    </location>
</feature>
<feature type="coiled-coil region" evidence="1">
    <location>
        <begin position="3019"/>
        <end position="3046"/>
    </location>
</feature>
<feature type="compositionally biased region" description="Basic and acidic residues" evidence="2">
    <location>
        <begin position="1956"/>
        <end position="1970"/>
    </location>
</feature>
<feature type="region of interest" description="Disordered" evidence="2">
    <location>
        <begin position="354"/>
        <end position="376"/>
    </location>
</feature>
<feature type="compositionally biased region" description="Polar residues" evidence="2">
    <location>
        <begin position="641"/>
        <end position="657"/>
    </location>
</feature>
<feature type="region of interest" description="Disordered" evidence="2">
    <location>
        <begin position="1991"/>
        <end position="2066"/>
    </location>
</feature>
<feature type="compositionally biased region" description="Low complexity" evidence="2">
    <location>
        <begin position="3717"/>
        <end position="3729"/>
    </location>
</feature>
<feature type="region of interest" description="Disordered" evidence="2">
    <location>
        <begin position="1782"/>
        <end position="1818"/>
    </location>
</feature>
<dbReference type="Proteomes" id="UP000694843">
    <property type="component" value="Unplaced"/>
</dbReference>
<feature type="region of interest" description="Disordered" evidence="2">
    <location>
        <begin position="2261"/>
        <end position="2308"/>
    </location>
</feature>
<feature type="compositionally biased region" description="Polar residues" evidence="2">
    <location>
        <begin position="3583"/>
        <end position="3635"/>
    </location>
</feature>
<feature type="region of interest" description="Disordered" evidence="2">
    <location>
        <begin position="498"/>
        <end position="542"/>
    </location>
</feature>
<feature type="compositionally biased region" description="Polar residues" evidence="2">
    <location>
        <begin position="522"/>
        <end position="539"/>
    </location>
</feature>
<feature type="region of interest" description="Disordered" evidence="2">
    <location>
        <begin position="1853"/>
        <end position="1872"/>
    </location>
</feature>
<feature type="compositionally biased region" description="Basic and acidic residues" evidence="2">
    <location>
        <begin position="1203"/>
        <end position="1217"/>
    </location>
</feature>
<feature type="region of interest" description="Disordered" evidence="2">
    <location>
        <begin position="2705"/>
        <end position="2760"/>
    </location>
</feature>
<feature type="compositionally biased region" description="Polar residues" evidence="2">
    <location>
        <begin position="2187"/>
        <end position="2199"/>
    </location>
</feature>
<feature type="compositionally biased region" description="Basic and acidic residues" evidence="2">
    <location>
        <begin position="3642"/>
        <end position="3653"/>
    </location>
</feature>
<evidence type="ECO:0000313" key="4">
    <source>
        <dbReference type="Proteomes" id="UP000694843"/>
    </source>
</evidence>
<feature type="region of interest" description="Disordered" evidence="2">
    <location>
        <begin position="2493"/>
        <end position="2538"/>
    </location>
</feature>
<reference evidence="5" key="1">
    <citation type="submission" date="2025-08" db="UniProtKB">
        <authorList>
            <consortium name="RefSeq"/>
        </authorList>
    </citation>
    <scope>IDENTIFICATION</scope>
    <source>
        <tissue evidence="5">Whole organism</tissue>
    </source>
</reference>
<feature type="compositionally biased region" description="Low complexity" evidence="2">
    <location>
        <begin position="1163"/>
        <end position="1174"/>
    </location>
</feature>
<feature type="compositionally biased region" description="Basic and acidic residues" evidence="2">
    <location>
        <begin position="2283"/>
        <end position="2293"/>
    </location>
</feature>
<feature type="region of interest" description="Disordered" evidence="2">
    <location>
        <begin position="1359"/>
        <end position="1459"/>
    </location>
</feature>
<feature type="compositionally biased region" description="Basic and acidic residues" evidence="2">
    <location>
        <begin position="1094"/>
        <end position="1107"/>
    </location>
</feature>
<dbReference type="KEGG" id="hazt:108672400"/>
<dbReference type="RefSeq" id="XP_047738935.1">
    <property type="nucleotide sequence ID" value="XM_047882979.1"/>
</dbReference>
<feature type="region of interest" description="Disordered" evidence="2">
    <location>
        <begin position="3830"/>
        <end position="3901"/>
    </location>
</feature>
<feature type="compositionally biased region" description="Basic and acidic residues" evidence="2">
    <location>
        <begin position="1117"/>
        <end position="1162"/>
    </location>
</feature>
<feature type="region of interest" description="Disordered" evidence="2">
    <location>
        <begin position="1686"/>
        <end position="1715"/>
    </location>
</feature>
<feature type="region of interest" description="Disordered" evidence="2">
    <location>
        <begin position="188"/>
        <end position="221"/>
    </location>
</feature>
<feature type="region of interest" description="Disordered" evidence="2">
    <location>
        <begin position="1082"/>
        <end position="1225"/>
    </location>
</feature>
<feature type="region of interest" description="Disordered" evidence="2">
    <location>
        <begin position="944"/>
        <end position="1061"/>
    </location>
</feature>
<name>A0A979FRZ1_HYAAZ</name>
<dbReference type="PANTHER" id="PTHR12752">
    <property type="entry name" value="PHOSPHOINOSITOL 3-PHOSPHATE-BINDING PROTEIN"/>
    <property type="match status" value="1"/>
</dbReference>
<dbReference type="PANTHER" id="PTHR12752:SF9">
    <property type="entry name" value="KRAMER, ISOFORM I"/>
    <property type="match status" value="1"/>
</dbReference>
<dbReference type="InterPro" id="IPR057971">
    <property type="entry name" value="PKHA4-7_TBCA"/>
</dbReference>
<evidence type="ECO:0000259" key="3">
    <source>
        <dbReference type="Pfam" id="PF25541"/>
    </source>
</evidence>
<feature type="region of interest" description="Disordered" evidence="2">
    <location>
        <begin position="3307"/>
        <end position="3328"/>
    </location>
</feature>